<feature type="binding site" evidence="1">
    <location>
        <position position="55"/>
    </location>
    <ligand>
        <name>Mg(2+)</name>
        <dbReference type="ChEBI" id="CHEBI:18420"/>
        <label>1</label>
    </ligand>
</feature>
<feature type="chain" id="PRO_5038995803" description="ADP-ribosylglycohydrolase" evidence="2">
    <location>
        <begin position="22"/>
        <end position="357"/>
    </location>
</feature>
<dbReference type="PANTHER" id="PTHR16222">
    <property type="entry name" value="ADP-RIBOSYLGLYCOHYDROLASE"/>
    <property type="match status" value="1"/>
</dbReference>
<dbReference type="InterPro" id="IPR005502">
    <property type="entry name" value="Ribosyl_crysJ1"/>
</dbReference>
<comment type="cofactor">
    <cofactor evidence="1">
        <name>Mg(2+)</name>
        <dbReference type="ChEBI" id="CHEBI:18420"/>
    </cofactor>
    <text evidence="1">Binds 2 magnesium ions per subunit.</text>
</comment>
<feature type="binding site" evidence="1">
    <location>
        <position position="290"/>
    </location>
    <ligand>
        <name>Mg(2+)</name>
        <dbReference type="ChEBI" id="CHEBI:18420"/>
        <label>1</label>
    </ligand>
</feature>
<gene>
    <name evidence="3" type="ORF">GOP47_0026136</name>
</gene>
<feature type="binding site" evidence="1">
    <location>
        <position position="56"/>
    </location>
    <ligand>
        <name>Mg(2+)</name>
        <dbReference type="ChEBI" id="CHEBI:18420"/>
        <label>1</label>
    </ligand>
</feature>
<dbReference type="AlphaFoldDB" id="A0A9D4U283"/>
<evidence type="ECO:0008006" key="5">
    <source>
        <dbReference type="Google" id="ProtNLM"/>
    </source>
</evidence>
<feature type="binding site" evidence="1">
    <location>
        <position position="57"/>
    </location>
    <ligand>
        <name>Mg(2+)</name>
        <dbReference type="ChEBI" id="CHEBI:18420"/>
        <label>1</label>
    </ligand>
</feature>
<evidence type="ECO:0000313" key="4">
    <source>
        <dbReference type="Proteomes" id="UP000886520"/>
    </source>
</evidence>
<keyword evidence="1" id="KW-0479">Metal-binding</keyword>
<dbReference type="EMBL" id="JABFUD020000025">
    <property type="protein sequence ID" value="KAI5059817.1"/>
    <property type="molecule type" value="Genomic_DNA"/>
</dbReference>
<evidence type="ECO:0000313" key="3">
    <source>
        <dbReference type="EMBL" id="KAI5059817.1"/>
    </source>
</evidence>
<proteinExistence type="predicted"/>
<comment type="caution">
    <text evidence="3">The sequence shown here is derived from an EMBL/GenBank/DDBJ whole genome shotgun (WGS) entry which is preliminary data.</text>
</comment>
<reference evidence="3" key="1">
    <citation type="submission" date="2021-01" db="EMBL/GenBank/DDBJ databases">
        <title>Adiantum capillus-veneris genome.</title>
        <authorList>
            <person name="Fang Y."/>
            <person name="Liao Q."/>
        </authorList>
    </citation>
    <scope>NUCLEOTIDE SEQUENCE</scope>
    <source>
        <strain evidence="3">H3</strain>
        <tissue evidence="3">Leaf</tissue>
    </source>
</reference>
<dbReference type="PANTHER" id="PTHR16222:SF35">
    <property type="entry name" value="ADP-RIBOSYLGLYCOHYDROLASE"/>
    <property type="match status" value="1"/>
</dbReference>
<dbReference type="OrthoDB" id="1899563at2759"/>
<sequence>MVSRGHALGALLGLFVGDAAGAPLEFRGNITEDIAGRAMRMPGGGVLDVGPGQITDDSELAMALCHALSHREPSLGLPTDAIASSYKSWLDSNPFDVGGTCYTAFDSSSSSSSTLQIPSDPSDTPGLDFKLLEDDGGLARAMRAVASEFNGSSEANGALMRIVPMAIWLAGESSELVARAAKEDALLSHPNPVCQECNAVYSLAIAHLLTNPGDQIGALDLAEEYARNHMHTKARDWLLKDSIDVTHLACTSMVGHVRYAFTLAFFFLRKAVPFEDAISLTLQKGGDTDTNAAIVGGLLGAFQGAENIPAFMKDPVLSFDCTSCHQRPNTGRTRPFAYSARRTEELLDGLLIRNASV</sequence>
<feature type="binding site" evidence="1">
    <location>
        <position position="287"/>
    </location>
    <ligand>
        <name>Mg(2+)</name>
        <dbReference type="ChEBI" id="CHEBI:18420"/>
        <label>1</label>
    </ligand>
</feature>
<dbReference type="InterPro" id="IPR036705">
    <property type="entry name" value="Ribosyl_crysJ1_sf"/>
</dbReference>
<evidence type="ECO:0000256" key="1">
    <source>
        <dbReference type="PIRSR" id="PIRSR605502-1"/>
    </source>
</evidence>
<dbReference type="Proteomes" id="UP000886520">
    <property type="component" value="Chromosome 25"/>
</dbReference>
<dbReference type="Gene3D" id="1.10.4080.10">
    <property type="entry name" value="ADP-ribosylation/Crystallin J1"/>
    <property type="match status" value="1"/>
</dbReference>
<protein>
    <recommendedName>
        <fullName evidence="5">ADP-ribosylglycohydrolase</fullName>
    </recommendedName>
</protein>
<dbReference type="GO" id="GO:0046872">
    <property type="term" value="F:metal ion binding"/>
    <property type="evidence" value="ECO:0007669"/>
    <property type="project" value="UniProtKB-KW"/>
</dbReference>
<keyword evidence="1" id="KW-0460">Magnesium</keyword>
<dbReference type="Pfam" id="PF03747">
    <property type="entry name" value="ADP_ribosyl_GH"/>
    <property type="match status" value="1"/>
</dbReference>
<keyword evidence="4" id="KW-1185">Reference proteome</keyword>
<accession>A0A9D4U283</accession>
<dbReference type="SUPFAM" id="SSF101478">
    <property type="entry name" value="ADP-ribosylglycohydrolase"/>
    <property type="match status" value="1"/>
</dbReference>
<name>A0A9D4U283_ADICA</name>
<feature type="binding site" evidence="1">
    <location>
        <position position="289"/>
    </location>
    <ligand>
        <name>Mg(2+)</name>
        <dbReference type="ChEBI" id="CHEBI:18420"/>
        <label>1</label>
    </ligand>
</feature>
<dbReference type="InterPro" id="IPR050792">
    <property type="entry name" value="ADP-ribosylglycohydrolase"/>
</dbReference>
<organism evidence="3 4">
    <name type="scientific">Adiantum capillus-veneris</name>
    <name type="common">Maidenhair fern</name>
    <dbReference type="NCBI Taxonomy" id="13818"/>
    <lineage>
        <taxon>Eukaryota</taxon>
        <taxon>Viridiplantae</taxon>
        <taxon>Streptophyta</taxon>
        <taxon>Embryophyta</taxon>
        <taxon>Tracheophyta</taxon>
        <taxon>Polypodiopsida</taxon>
        <taxon>Polypodiidae</taxon>
        <taxon>Polypodiales</taxon>
        <taxon>Pteridineae</taxon>
        <taxon>Pteridaceae</taxon>
        <taxon>Vittarioideae</taxon>
        <taxon>Adiantum</taxon>
    </lineage>
</organism>
<keyword evidence="2" id="KW-0732">Signal</keyword>
<feature type="signal peptide" evidence="2">
    <location>
        <begin position="1"/>
        <end position="21"/>
    </location>
</feature>
<evidence type="ECO:0000256" key="2">
    <source>
        <dbReference type="SAM" id="SignalP"/>
    </source>
</evidence>